<evidence type="ECO:0000313" key="2">
    <source>
        <dbReference type="Proteomes" id="UP001153076"/>
    </source>
</evidence>
<comment type="caution">
    <text evidence="1">The sequence shown here is derived from an EMBL/GenBank/DDBJ whole genome shotgun (WGS) entry which is preliminary data.</text>
</comment>
<sequence>MKYMKTCQYIVKEFKKEHNHQLVPPQQVNLIRAFRGIDDVTKIQATYHPHVDVDKLDDDTLVKIKQQMDALEETLFSELPDVGNLFRHMLQKFAEKNIVVSTSRGIGFVIGPAVGGLFAMFWCTIGARAEIDIVSDYGVNSENPPQQNEQNCTAGYVTNMHEQEATRLISNQTISNYNVKKPNTLQNILMEAEIGKPRESMSSMHNNHARVVQRGKIEVSAKVLKPTIIPSIIKPAADSLAIVRVKACADSVRVHASPSLEHQVLD</sequence>
<name>A0A9Q1QK53_9CARY</name>
<proteinExistence type="predicted"/>
<keyword evidence="2" id="KW-1185">Reference proteome</keyword>
<dbReference type="EMBL" id="JAKOGI010000126">
    <property type="protein sequence ID" value="KAJ8443115.1"/>
    <property type="molecule type" value="Genomic_DNA"/>
</dbReference>
<dbReference type="OrthoDB" id="10262656at2759"/>
<organism evidence="1 2">
    <name type="scientific">Carnegiea gigantea</name>
    <dbReference type="NCBI Taxonomy" id="171969"/>
    <lineage>
        <taxon>Eukaryota</taxon>
        <taxon>Viridiplantae</taxon>
        <taxon>Streptophyta</taxon>
        <taxon>Embryophyta</taxon>
        <taxon>Tracheophyta</taxon>
        <taxon>Spermatophyta</taxon>
        <taxon>Magnoliopsida</taxon>
        <taxon>eudicotyledons</taxon>
        <taxon>Gunneridae</taxon>
        <taxon>Pentapetalae</taxon>
        <taxon>Caryophyllales</taxon>
        <taxon>Cactineae</taxon>
        <taxon>Cactaceae</taxon>
        <taxon>Cactoideae</taxon>
        <taxon>Echinocereeae</taxon>
        <taxon>Carnegiea</taxon>
    </lineage>
</organism>
<reference evidence="1" key="1">
    <citation type="submission" date="2022-04" db="EMBL/GenBank/DDBJ databases">
        <title>Carnegiea gigantea Genome sequencing and assembly v2.</title>
        <authorList>
            <person name="Copetti D."/>
            <person name="Sanderson M.J."/>
            <person name="Burquez A."/>
            <person name="Wojciechowski M.F."/>
        </authorList>
    </citation>
    <scope>NUCLEOTIDE SEQUENCE</scope>
    <source>
        <strain evidence="1">SGP5-SGP5p</strain>
        <tissue evidence="1">Aerial part</tissue>
    </source>
</reference>
<gene>
    <name evidence="1" type="ORF">Cgig2_030883</name>
</gene>
<dbReference type="AlphaFoldDB" id="A0A9Q1QK53"/>
<evidence type="ECO:0000313" key="1">
    <source>
        <dbReference type="EMBL" id="KAJ8443115.1"/>
    </source>
</evidence>
<protein>
    <submittedName>
        <fullName evidence="1">Uncharacterized protein</fullName>
    </submittedName>
</protein>
<accession>A0A9Q1QK53</accession>
<dbReference type="Proteomes" id="UP001153076">
    <property type="component" value="Unassembled WGS sequence"/>
</dbReference>